<reference evidence="1" key="1">
    <citation type="submission" date="2019-10" db="EMBL/GenBank/DDBJ databases">
        <authorList>
            <person name="Soares A.E.R."/>
            <person name="Aleixo A."/>
            <person name="Schneider P."/>
            <person name="Miyaki C.Y."/>
            <person name="Schneider M.P."/>
            <person name="Mello C."/>
            <person name="Vasconcelos A.T.R."/>
        </authorList>
    </citation>
    <scope>NUCLEOTIDE SEQUENCE</scope>
    <source>
        <tissue evidence="1">Muscle</tissue>
    </source>
</reference>
<dbReference type="EMBL" id="WHWB01034145">
    <property type="protein sequence ID" value="KAJ7413344.1"/>
    <property type="molecule type" value="Genomic_DNA"/>
</dbReference>
<proteinExistence type="predicted"/>
<accession>A0ABQ9D1E7</accession>
<evidence type="ECO:0000313" key="1">
    <source>
        <dbReference type="EMBL" id="KAJ7413344.1"/>
    </source>
</evidence>
<sequence length="112" mass="12346">MRQNRGGCDAVVGGGLGTTPEIPPCLIGAINPALYANLTESDQIQVYQTPAALPLIPMEALRHPFDPILRVSPHVFEQPDFPKFPFLAWQGFSRCRLSVATSASEWRPQCRN</sequence>
<keyword evidence="2" id="KW-1185">Reference proteome</keyword>
<comment type="caution">
    <text evidence="1">The sequence shown here is derived from an EMBL/GenBank/DDBJ whole genome shotgun (WGS) entry which is preliminary data.</text>
</comment>
<protein>
    <submittedName>
        <fullName evidence="1">Uncharacterized protein</fullName>
    </submittedName>
</protein>
<name>A0ABQ9D1E7_9PASS</name>
<dbReference type="Proteomes" id="UP001145742">
    <property type="component" value="Unassembled WGS sequence"/>
</dbReference>
<gene>
    <name evidence="1" type="ORF">WISP_91321</name>
</gene>
<evidence type="ECO:0000313" key="2">
    <source>
        <dbReference type="Proteomes" id="UP001145742"/>
    </source>
</evidence>
<organism evidence="1 2">
    <name type="scientific">Willisornis vidua</name>
    <name type="common">Xingu scale-backed antbird</name>
    <dbReference type="NCBI Taxonomy" id="1566151"/>
    <lineage>
        <taxon>Eukaryota</taxon>
        <taxon>Metazoa</taxon>
        <taxon>Chordata</taxon>
        <taxon>Craniata</taxon>
        <taxon>Vertebrata</taxon>
        <taxon>Euteleostomi</taxon>
        <taxon>Archelosauria</taxon>
        <taxon>Archosauria</taxon>
        <taxon>Dinosauria</taxon>
        <taxon>Saurischia</taxon>
        <taxon>Theropoda</taxon>
        <taxon>Coelurosauria</taxon>
        <taxon>Aves</taxon>
        <taxon>Neognathae</taxon>
        <taxon>Neoaves</taxon>
        <taxon>Telluraves</taxon>
        <taxon>Australaves</taxon>
        <taxon>Passeriformes</taxon>
        <taxon>Thamnophilidae</taxon>
        <taxon>Willisornis</taxon>
    </lineage>
</organism>